<dbReference type="SUPFAM" id="SSF52540">
    <property type="entry name" value="P-loop containing nucleoside triphosphate hydrolases"/>
    <property type="match status" value="1"/>
</dbReference>
<evidence type="ECO:0000256" key="3">
    <source>
        <dbReference type="ARBA" id="ARBA00023134"/>
    </source>
</evidence>
<dbReference type="AlphaFoldDB" id="A0AAV1QDB3"/>
<reference evidence="7 8" key="1">
    <citation type="submission" date="2024-01" db="EMBL/GenBank/DDBJ databases">
        <authorList>
            <person name="Alioto T."/>
            <person name="Alioto T."/>
            <person name="Gomez Garrido J."/>
        </authorList>
    </citation>
    <scope>NUCLEOTIDE SEQUENCE [LARGE SCALE GENOMIC DNA]</scope>
</reference>
<sequence>MDEYQHPLFFEAKELTDGERVRRYFQKRRCSGGGDCGLIEKVGDNTYKISFKEKEDQERVLQRKFHTISLPSGELHLIVSRTNSPQTPKPSDKPSLSHSETFKKENTKGLEKIFKTDMFLLYYLRDNPKAFKVLEKQLSAINCKLELDFDGEEAVVRGDVEKGPGGAFGSAAETWELQVDKIFVGFTESYVCYHVVEPKLVKILLQDVSFVTDNIIVYTEDGYAVVVGEVQAVRERIAILEKRLPIRKELPVEEKQLKLVEKEFSQEMCAHCPEVKILRGNVNLIILEGPDKEVQLGATKLEELMKKIKEKRVKLSTTLMTFMTSSGVISKYQTRLDHSLRNPVALEVGSDLVLSSLSSDALDEAETAVLRDLSEVTVQLQGASAVPLDLNQVKEILNKAKNEANIQELRVDVNFMPATSGAAMTKVQLIELDLQNVHHQHSCEVQKRHIPDKNQQAKEADSNLRIVLLGKTGAGKSSTCNTIFGEAVFKTSDSPNPGTSECTAETRSVSGRNVTLIDTPGFFDPDKSEKELRAEIAKCIIECAPGPHAFLIFFQVDKFTEQEKQVIVEILKTLSEEALKYAAVVFTHGEQLPEGMKIEDFVQQNKDLRELVKKCGGRCHVIDNKYWNNNQQDEYRSNQFQGAELLNTIDKMVKENKGGCYTNEMLQRVERMIRKHGKSNTSNFLKMSAGITTGALLGALLGVPTMIVFVVAVLKKMPTLSEVRKVVEVARGGAAVVAGGAAVVAEGAAAGEAAGGAAVAAAEKQQEEQREELQQQLDCI</sequence>
<keyword evidence="5" id="KW-0472">Membrane</keyword>
<evidence type="ECO:0000256" key="5">
    <source>
        <dbReference type="SAM" id="Phobius"/>
    </source>
</evidence>
<evidence type="ECO:0000313" key="7">
    <source>
        <dbReference type="EMBL" id="CAK6982407.1"/>
    </source>
</evidence>
<evidence type="ECO:0000256" key="1">
    <source>
        <dbReference type="ARBA" id="ARBA00008535"/>
    </source>
</evidence>
<keyword evidence="3" id="KW-0342">GTP-binding</keyword>
<dbReference type="PANTHER" id="PTHR10903:SF62">
    <property type="entry name" value="GTPASE IMAP FAMILY MEMBER 4-LIKE-RELATED"/>
    <property type="match status" value="1"/>
</dbReference>
<dbReference type="Pfam" id="PF23222">
    <property type="entry name" value="RRM_PARP14_1"/>
    <property type="match status" value="1"/>
</dbReference>
<dbReference type="Gene3D" id="3.40.50.300">
    <property type="entry name" value="P-loop containing nucleotide triphosphate hydrolases"/>
    <property type="match status" value="1"/>
</dbReference>
<dbReference type="InterPro" id="IPR027417">
    <property type="entry name" value="P-loop_NTPase"/>
</dbReference>
<dbReference type="InterPro" id="IPR012677">
    <property type="entry name" value="Nucleotide-bd_a/b_plait_sf"/>
</dbReference>
<dbReference type="InterPro" id="IPR045058">
    <property type="entry name" value="GIMA/IAN/Toc"/>
</dbReference>
<feature type="transmembrane region" description="Helical" evidence="5">
    <location>
        <begin position="689"/>
        <end position="714"/>
    </location>
</feature>
<dbReference type="InterPro" id="IPR006703">
    <property type="entry name" value="G_AIG1"/>
</dbReference>
<evidence type="ECO:0000259" key="6">
    <source>
        <dbReference type="PROSITE" id="PS51720"/>
    </source>
</evidence>
<dbReference type="InterPro" id="IPR057051">
    <property type="entry name" value="PARP14_RPM_1"/>
</dbReference>
<dbReference type="GO" id="GO:0005525">
    <property type="term" value="F:GTP binding"/>
    <property type="evidence" value="ECO:0007669"/>
    <property type="project" value="UniProtKB-KW"/>
</dbReference>
<evidence type="ECO:0000256" key="2">
    <source>
        <dbReference type="ARBA" id="ARBA00022741"/>
    </source>
</evidence>
<keyword evidence="8" id="KW-1185">Reference proteome</keyword>
<feature type="region of interest" description="Disordered" evidence="4">
    <location>
        <begin position="81"/>
        <end position="101"/>
    </location>
</feature>
<accession>A0AAV1QDB3</accession>
<keyword evidence="2" id="KW-0547">Nucleotide-binding</keyword>
<dbReference type="Pfam" id="PF04548">
    <property type="entry name" value="AIG1"/>
    <property type="match status" value="1"/>
</dbReference>
<proteinExistence type="inferred from homology"/>
<comment type="caution">
    <text evidence="7">The sequence shown here is derived from an EMBL/GenBank/DDBJ whole genome shotgun (WGS) entry which is preliminary data.</text>
</comment>
<dbReference type="CDD" id="cd01852">
    <property type="entry name" value="AIG1"/>
    <property type="match status" value="1"/>
</dbReference>
<dbReference type="PANTHER" id="PTHR10903">
    <property type="entry name" value="GTPASE, IMAP FAMILY MEMBER-RELATED"/>
    <property type="match status" value="1"/>
</dbReference>
<comment type="similarity">
    <text evidence="1">Belongs to the TRAFAC class TrmE-Era-EngA-EngB-Septin-like GTPase superfamily. AIG1/Toc34/Toc159-like paraseptin GTPase family. IAN subfamily.</text>
</comment>
<evidence type="ECO:0000313" key="8">
    <source>
        <dbReference type="Proteomes" id="UP001314229"/>
    </source>
</evidence>
<keyword evidence="5" id="KW-1133">Transmembrane helix</keyword>
<protein>
    <submittedName>
        <fullName evidence="7">LOW QUALITY PROTEIN: uncharacterized protein LOC122974479</fullName>
    </submittedName>
</protein>
<evidence type="ECO:0000256" key="4">
    <source>
        <dbReference type="SAM" id="MobiDB-lite"/>
    </source>
</evidence>
<gene>
    <name evidence="7" type="ORF">FSCOSCO3_A035832</name>
</gene>
<keyword evidence="5" id="KW-0812">Transmembrane</keyword>
<dbReference type="EMBL" id="CAWUFR010001011">
    <property type="protein sequence ID" value="CAK6982407.1"/>
    <property type="molecule type" value="Genomic_DNA"/>
</dbReference>
<feature type="domain" description="AIG1-type G" evidence="6">
    <location>
        <begin position="461"/>
        <end position="670"/>
    </location>
</feature>
<dbReference type="Proteomes" id="UP001314229">
    <property type="component" value="Unassembled WGS sequence"/>
</dbReference>
<dbReference type="FunFam" id="3.40.50.300:FF:000366">
    <property type="entry name" value="GTPase, IMAP family member 2"/>
    <property type="match status" value="1"/>
</dbReference>
<name>A0AAV1QDB3_SCOSC</name>
<dbReference type="PROSITE" id="PS51720">
    <property type="entry name" value="G_AIG1"/>
    <property type="match status" value="1"/>
</dbReference>
<dbReference type="Gene3D" id="3.30.70.330">
    <property type="match status" value="1"/>
</dbReference>
<organism evidence="7 8">
    <name type="scientific">Scomber scombrus</name>
    <name type="common">Atlantic mackerel</name>
    <name type="synonym">Scomber vernalis</name>
    <dbReference type="NCBI Taxonomy" id="13677"/>
    <lineage>
        <taxon>Eukaryota</taxon>
        <taxon>Metazoa</taxon>
        <taxon>Chordata</taxon>
        <taxon>Craniata</taxon>
        <taxon>Vertebrata</taxon>
        <taxon>Euteleostomi</taxon>
        <taxon>Actinopterygii</taxon>
        <taxon>Neopterygii</taxon>
        <taxon>Teleostei</taxon>
        <taxon>Neoteleostei</taxon>
        <taxon>Acanthomorphata</taxon>
        <taxon>Pelagiaria</taxon>
        <taxon>Scombriformes</taxon>
        <taxon>Scombridae</taxon>
        <taxon>Scomber</taxon>
    </lineage>
</organism>